<gene>
    <name evidence="1" type="ORF">KCG35_09630</name>
</gene>
<dbReference type="EMBL" id="JAGSOY010000018">
    <property type="protein sequence ID" value="MBU2711321.1"/>
    <property type="molecule type" value="Genomic_DNA"/>
</dbReference>
<evidence type="ECO:0000313" key="1">
    <source>
        <dbReference type="EMBL" id="MBU2711321.1"/>
    </source>
</evidence>
<dbReference type="RefSeq" id="WP_215819485.1">
    <property type="nucleotide sequence ID" value="NZ_JAGSOY010000018.1"/>
</dbReference>
<protein>
    <submittedName>
        <fullName evidence="1">Uncharacterized protein</fullName>
    </submittedName>
</protein>
<proteinExistence type="predicted"/>
<dbReference type="Proteomes" id="UP000690515">
    <property type="component" value="Unassembled WGS sequence"/>
</dbReference>
<organism evidence="1 2">
    <name type="scientific">Zooshikella harenae</name>
    <dbReference type="NCBI Taxonomy" id="2827238"/>
    <lineage>
        <taxon>Bacteria</taxon>
        <taxon>Pseudomonadati</taxon>
        <taxon>Pseudomonadota</taxon>
        <taxon>Gammaproteobacteria</taxon>
        <taxon>Oceanospirillales</taxon>
        <taxon>Zooshikellaceae</taxon>
        <taxon>Zooshikella</taxon>
    </lineage>
</organism>
<comment type="caution">
    <text evidence="1">The sequence shown here is derived from an EMBL/GenBank/DDBJ whole genome shotgun (WGS) entry which is preliminary data.</text>
</comment>
<sequence>MTTFRECFQEPPPMESDEKDCIRYPTESEMESLFEQFQHLPNHQERQYFLQQHFPYHWLPDDLLEWLVDEWRYRLPPDHPMLEAFINPKVDWQQLAILARSHGLNQFYDQLVTLLSYKHQE</sequence>
<accession>A0ABS5ZB82</accession>
<reference evidence="1 2" key="1">
    <citation type="submission" date="2021-04" db="EMBL/GenBank/DDBJ databases">
        <authorList>
            <person name="Pira H."/>
            <person name="Risdian C."/>
            <person name="Wink J."/>
        </authorList>
    </citation>
    <scope>NUCLEOTIDE SEQUENCE [LARGE SCALE GENOMIC DNA]</scope>
    <source>
        <strain evidence="1 2">WH53</strain>
    </source>
</reference>
<evidence type="ECO:0000313" key="2">
    <source>
        <dbReference type="Proteomes" id="UP000690515"/>
    </source>
</evidence>
<keyword evidence="2" id="KW-1185">Reference proteome</keyword>
<name>A0ABS5ZB82_9GAMM</name>